<name>A0A6C0F9H4_9ZZZZ</name>
<proteinExistence type="predicted"/>
<dbReference type="AlphaFoldDB" id="A0A6C0F9H4"/>
<accession>A0A6C0F9H4</accession>
<sequence length="104" mass="11957">MYEQSIPFTAYALISITSLVVTYSYITTNQEQDNDNNNEVNNSEMEKEEESQINSVTSITGTEVNPNLGENVPNFGGKKTKRKTRNKKYKNTKMKRRNLTNSRK</sequence>
<feature type="compositionally biased region" description="Polar residues" evidence="1">
    <location>
        <begin position="56"/>
        <end position="65"/>
    </location>
</feature>
<dbReference type="EMBL" id="MN738821">
    <property type="protein sequence ID" value="QHT37852.1"/>
    <property type="molecule type" value="Genomic_DNA"/>
</dbReference>
<organism evidence="3">
    <name type="scientific">viral metagenome</name>
    <dbReference type="NCBI Taxonomy" id="1070528"/>
    <lineage>
        <taxon>unclassified sequences</taxon>
        <taxon>metagenomes</taxon>
        <taxon>organismal metagenomes</taxon>
    </lineage>
</organism>
<protein>
    <submittedName>
        <fullName evidence="3">Uncharacterized protein</fullName>
    </submittedName>
</protein>
<evidence type="ECO:0000256" key="1">
    <source>
        <dbReference type="SAM" id="MobiDB-lite"/>
    </source>
</evidence>
<feature type="compositionally biased region" description="Basic residues" evidence="1">
    <location>
        <begin position="78"/>
        <end position="104"/>
    </location>
</feature>
<reference evidence="3" key="1">
    <citation type="journal article" date="2020" name="Nature">
        <title>Giant virus diversity and host interactions through global metagenomics.</title>
        <authorList>
            <person name="Schulz F."/>
            <person name="Roux S."/>
            <person name="Paez-Espino D."/>
            <person name="Jungbluth S."/>
            <person name="Walsh D.A."/>
            <person name="Denef V.J."/>
            <person name="McMahon K.D."/>
            <person name="Konstantinidis K.T."/>
            <person name="Eloe-Fadrosh E.A."/>
            <person name="Kyrpides N.C."/>
            <person name="Woyke T."/>
        </authorList>
    </citation>
    <scope>NUCLEOTIDE SEQUENCE</scope>
    <source>
        <strain evidence="3">GVMAG-S-ERX556049-19</strain>
    </source>
</reference>
<evidence type="ECO:0000256" key="2">
    <source>
        <dbReference type="SAM" id="Phobius"/>
    </source>
</evidence>
<keyword evidence="2" id="KW-1133">Transmembrane helix</keyword>
<evidence type="ECO:0000313" key="3">
    <source>
        <dbReference type="EMBL" id="QHT37852.1"/>
    </source>
</evidence>
<keyword evidence="2" id="KW-0472">Membrane</keyword>
<feature type="region of interest" description="Disordered" evidence="1">
    <location>
        <begin position="30"/>
        <end position="104"/>
    </location>
</feature>
<feature type="transmembrane region" description="Helical" evidence="2">
    <location>
        <begin position="6"/>
        <end position="26"/>
    </location>
</feature>
<keyword evidence="2" id="KW-0812">Transmembrane</keyword>
<feature type="compositionally biased region" description="Low complexity" evidence="1">
    <location>
        <begin position="30"/>
        <end position="43"/>
    </location>
</feature>